<reference evidence="5 6" key="1">
    <citation type="submission" date="2023-06" db="EMBL/GenBank/DDBJ databases">
        <title>Pelomonas sp. APW6 16S ribosomal RNA gene genome sequencing and assembly.</title>
        <authorList>
            <person name="Woo H."/>
        </authorList>
    </citation>
    <scope>NUCLEOTIDE SEQUENCE [LARGE SCALE GENOMIC DNA]</scope>
    <source>
        <strain evidence="5 6">APW6</strain>
    </source>
</reference>
<dbReference type="InterPro" id="IPR000160">
    <property type="entry name" value="GGDEF_dom"/>
</dbReference>
<evidence type="ECO:0000259" key="4">
    <source>
        <dbReference type="PROSITE" id="PS50887"/>
    </source>
</evidence>
<dbReference type="InterPro" id="IPR052155">
    <property type="entry name" value="Biofilm_reg_signaling"/>
</dbReference>
<dbReference type="CDD" id="cd01949">
    <property type="entry name" value="GGDEF"/>
    <property type="match status" value="1"/>
</dbReference>
<dbReference type="PROSITE" id="PS50883">
    <property type="entry name" value="EAL"/>
    <property type="match status" value="1"/>
</dbReference>
<dbReference type="NCBIfam" id="TIGR00254">
    <property type="entry name" value="GGDEF"/>
    <property type="match status" value="1"/>
</dbReference>
<evidence type="ECO:0000259" key="3">
    <source>
        <dbReference type="PROSITE" id="PS50883"/>
    </source>
</evidence>
<comment type="caution">
    <text evidence="5">The sequence shown here is derived from an EMBL/GenBank/DDBJ whole genome shotgun (WGS) entry which is preliminary data.</text>
</comment>
<dbReference type="Pfam" id="PF00072">
    <property type="entry name" value="Response_reg"/>
    <property type="match status" value="1"/>
</dbReference>
<dbReference type="InterPro" id="IPR011006">
    <property type="entry name" value="CheY-like_superfamily"/>
</dbReference>
<dbReference type="EMBL" id="JASVDS010000010">
    <property type="protein sequence ID" value="MDL5034604.1"/>
    <property type="molecule type" value="Genomic_DNA"/>
</dbReference>
<evidence type="ECO:0000256" key="1">
    <source>
        <dbReference type="PROSITE-ProRule" id="PRU00169"/>
    </source>
</evidence>
<dbReference type="InterPro" id="IPR043128">
    <property type="entry name" value="Rev_trsase/Diguanyl_cyclase"/>
</dbReference>
<feature type="domain" description="EAL" evidence="3">
    <location>
        <begin position="332"/>
        <end position="594"/>
    </location>
</feature>
<gene>
    <name evidence="5" type="ORF">QRD43_22050</name>
</gene>
<dbReference type="InterPro" id="IPR029787">
    <property type="entry name" value="Nucleotide_cyclase"/>
</dbReference>
<accession>A0ABT7LPA9</accession>
<dbReference type="PROSITE" id="PS50887">
    <property type="entry name" value="GGDEF"/>
    <property type="match status" value="1"/>
</dbReference>
<dbReference type="Gene3D" id="3.30.70.270">
    <property type="match status" value="1"/>
</dbReference>
<dbReference type="InterPro" id="IPR001789">
    <property type="entry name" value="Sig_transdc_resp-reg_receiver"/>
</dbReference>
<dbReference type="Gene3D" id="3.40.50.2300">
    <property type="match status" value="1"/>
</dbReference>
<evidence type="ECO:0000313" key="5">
    <source>
        <dbReference type="EMBL" id="MDL5034604.1"/>
    </source>
</evidence>
<dbReference type="Gene3D" id="3.20.20.450">
    <property type="entry name" value="EAL domain"/>
    <property type="match status" value="1"/>
</dbReference>
<proteinExistence type="predicted"/>
<dbReference type="InterPro" id="IPR035919">
    <property type="entry name" value="EAL_sf"/>
</dbReference>
<dbReference type="SUPFAM" id="SSF52172">
    <property type="entry name" value="CheY-like"/>
    <property type="match status" value="1"/>
</dbReference>
<organism evidence="5 6">
    <name type="scientific">Roseateles subflavus</name>
    <dbReference type="NCBI Taxonomy" id="3053353"/>
    <lineage>
        <taxon>Bacteria</taxon>
        <taxon>Pseudomonadati</taxon>
        <taxon>Pseudomonadota</taxon>
        <taxon>Betaproteobacteria</taxon>
        <taxon>Burkholderiales</taxon>
        <taxon>Sphaerotilaceae</taxon>
        <taxon>Roseateles</taxon>
    </lineage>
</organism>
<dbReference type="SMART" id="SM00052">
    <property type="entry name" value="EAL"/>
    <property type="match status" value="1"/>
</dbReference>
<name>A0ABT7LPA9_9BURK</name>
<dbReference type="SUPFAM" id="SSF55073">
    <property type="entry name" value="Nucleotide cyclase"/>
    <property type="match status" value="1"/>
</dbReference>
<dbReference type="CDD" id="cd01948">
    <property type="entry name" value="EAL"/>
    <property type="match status" value="1"/>
</dbReference>
<evidence type="ECO:0000313" key="6">
    <source>
        <dbReference type="Proteomes" id="UP001238603"/>
    </source>
</evidence>
<evidence type="ECO:0000259" key="2">
    <source>
        <dbReference type="PROSITE" id="PS50110"/>
    </source>
</evidence>
<dbReference type="RefSeq" id="WP_285984677.1">
    <property type="nucleotide sequence ID" value="NZ_JASVDS010000010.1"/>
</dbReference>
<feature type="domain" description="Response regulatory" evidence="2">
    <location>
        <begin position="19"/>
        <end position="138"/>
    </location>
</feature>
<protein>
    <submittedName>
        <fullName evidence="5">EAL domain-containing protein</fullName>
    </submittedName>
</protein>
<sequence>MTPLRAPSPPTGSTLEEIHALVVDDDDVDRERLARMLRRYRLPIHIAEASSKSGALSELRERKVRFSFIFLDFKLDDGDGRELLPDIWESVGADCVVVAVTGGGSEKTAADAIKLGIHEYLSKLDLSADKVSSAIDEGLNWIQVQARLRQAEQDLLHKSLHDALTDLPNRHVFFDRLEQLCMIHRRKADPFAVLMLDLDRFKEVNDLMGHAVGDRLLVEVARRLEDSVREADTVARLGGDEFAMILHGVHSLEVAQALGLKVVRLLEQPFALQGDVLKVGASVGIALCPQHGQDPNTLLSRADNAMYRAKKGLDKAVIYDALEPKSSNFMDRMTLLGDLELALDRGELQWHWQPKIDLRDGRVLGFEALARWQHRKFGPIAPDVFIAAVEPSTLLPRFTMETFERVLAQLAQLTTLAQAAALPGGTDVPRVAINLSARMLEHADFVEQLLAVLQRHGLQPEQLTLELTETALIANPVQARRVIDALAAEGIALSIDDFGAGFTSFGYLREFAIKEIKIDKSYIITLGQNQFDLSLVTSLVVFCRALDIRLVAEGVENADCWQRLLDLGCHCGQGYGISRPMPFADLPGWLERWQQRH</sequence>
<feature type="domain" description="GGDEF" evidence="4">
    <location>
        <begin position="189"/>
        <end position="321"/>
    </location>
</feature>
<dbReference type="Pfam" id="PF00990">
    <property type="entry name" value="GGDEF"/>
    <property type="match status" value="1"/>
</dbReference>
<keyword evidence="6" id="KW-1185">Reference proteome</keyword>
<feature type="modified residue" description="4-aspartylphosphate" evidence="1">
    <location>
        <position position="72"/>
    </location>
</feature>
<dbReference type="Pfam" id="PF00563">
    <property type="entry name" value="EAL"/>
    <property type="match status" value="1"/>
</dbReference>
<dbReference type="SUPFAM" id="SSF141868">
    <property type="entry name" value="EAL domain-like"/>
    <property type="match status" value="1"/>
</dbReference>
<keyword evidence="1" id="KW-0597">Phosphoprotein</keyword>
<dbReference type="Proteomes" id="UP001238603">
    <property type="component" value="Unassembled WGS sequence"/>
</dbReference>
<dbReference type="PROSITE" id="PS50110">
    <property type="entry name" value="RESPONSE_REGULATORY"/>
    <property type="match status" value="1"/>
</dbReference>
<dbReference type="SMART" id="SM00448">
    <property type="entry name" value="REC"/>
    <property type="match status" value="1"/>
</dbReference>
<dbReference type="PANTHER" id="PTHR44757:SF2">
    <property type="entry name" value="BIOFILM ARCHITECTURE MAINTENANCE PROTEIN MBAA"/>
    <property type="match status" value="1"/>
</dbReference>
<dbReference type="PANTHER" id="PTHR44757">
    <property type="entry name" value="DIGUANYLATE CYCLASE DGCP"/>
    <property type="match status" value="1"/>
</dbReference>
<dbReference type="InterPro" id="IPR001633">
    <property type="entry name" value="EAL_dom"/>
</dbReference>
<dbReference type="SMART" id="SM00267">
    <property type="entry name" value="GGDEF"/>
    <property type="match status" value="1"/>
</dbReference>